<keyword evidence="8" id="KW-1185">Reference proteome</keyword>
<dbReference type="InterPro" id="IPR023485">
    <property type="entry name" value="Ptyr_pPase"/>
</dbReference>
<dbReference type="InterPro" id="IPR017867">
    <property type="entry name" value="Tyr_phospatase_low_mol_wt"/>
</dbReference>
<keyword evidence="3" id="KW-0378">Hydrolase</keyword>
<evidence type="ECO:0000259" key="6">
    <source>
        <dbReference type="SMART" id="SM00226"/>
    </source>
</evidence>
<dbReference type="PANTHER" id="PTHR11717:SF31">
    <property type="entry name" value="LOW MOLECULAR WEIGHT PROTEIN-TYROSINE-PHOSPHATASE ETP-RELATED"/>
    <property type="match status" value="1"/>
</dbReference>
<dbReference type="InterPro" id="IPR050438">
    <property type="entry name" value="LMW_PTPase"/>
</dbReference>
<gene>
    <name evidence="7" type="ORF">HOP52_00990</name>
</gene>
<dbReference type="SMART" id="SM00226">
    <property type="entry name" value="LMWPc"/>
    <property type="match status" value="1"/>
</dbReference>
<sequence length="145" mass="15918">MFDTILVVCRGNICRSPVAAAMLADGLPTHRVASAGLSACVGEGVDLTARQLIEAEGIDVGRHSARQLDSQLLAEADLVLVMSSQQRRDIAKQWPEALGKTLRLGHWLENGCGVDIPDPYRQDPTVFRRVHELIKQAAHTWIDKL</sequence>
<reference evidence="7 8" key="1">
    <citation type="submission" date="2020-05" db="EMBL/GenBank/DDBJ databases">
        <title>Comparative genomic analysis of denitrifying bacteria from Halomonas genus.</title>
        <authorList>
            <person name="Wang L."/>
            <person name="Shao Z."/>
        </authorList>
    </citation>
    <scope>NUCLEOTIDE SEQUENCE [LARGE SCALE GENOMIC DNA]</scope>
    <source>
        <strain evidence="7 8">A4</strain>
    </source>
</reference>
<evidence type="ECO:0000256" key="4">
    <source>
        <dbReference type="ARBA" id="ARBA00022912"/>
    </source>
</evidence>
<dbReference type="PRINTS" id="PR00719">
    <property type="entry name" value="LMWPTPASE"/>
</dbReference>
<accession>A0ABS9P4L5</accession>
<dbReference type="CDD" id="cd16343">
    <property type="entry name" value="LMWPTP"/>
    <property type="match status" value="1"/>
</dbReference>
<dbReference type="EC" id="3.1.3.48" evidence="2"/>
<evidence type="ECO:0000256" key="3">
    <source>
        <dbReference type="ARBA" id="ARBA00022801"/>
    </source>
</evidence>
<comment type="catalytic activity">
    <reaction evidence="5">
        <text>O-phospho-L-tyrosyl-[protein] + H2O = L-tyrosyl-[protein] + phosphate</text>
        <dbReference type="Rhea" id="RHEA:10684"/>
        <dbReference type="Rhea" id="RHEA-COMP:10136"/>
        <dbReference type="Rhea" id="RHEA-COMP:20101"/>
        <dbReference type="ChEBI" id="CHEBI:15377"/>
        <dbReference type="ChEBI" id="CHEBI:43474"/>
        <dbReference type="ChEBI" id="CHEBI:46858"/>
        <dbReference type="ChEBI" id="CHEBI:61978"/>
        <dbReference type="EC" id="3.1.3.48"/>
    </reaction>
</comment>
<evidence type="ECO:0000313" key="7">
    <source>
        <dbReference type="EMBL" id="MCG6656354.1"/>
    </source>
</evidence>
<comment type="similarity">
    <text evidence="1">Belongs to the low molecular weight phosphotyrosine protein phosphatase family.</text>
</comment>
<proteinExistence type="inferred from homology"/>
<evidence type="ECO:0000256" key="2">
    <source>
        <dbReference type="ARBA" id="ARBA00013064"/>
    </source>
</evidence>
<dbReference type="Proteomes" id="UP000814385">
    <property type="component" value="Unassembled WGS sequence"/>
</dbReference>
<feature type="domain" description="Phosphotyrosine protein phosphatase I" evidence="6">
    <location>
        <begin position="3"/>
        <end position="144"/>
    </location>
</feature>
<protein>
    <recommendedName>
        <fullName evidence="2">protein-tyrosine-phosphatase</fullName>
        <ecNumber evidence="2">3.1.3.48</ecNumber>
    </recommendedName>
</protein>
<dbReference type="RefSeq" id="WP_238975046.1">
    <property type="nucleotide sequence ID" value="NZ_JABFUC010000001.1"/>
</dbReference>
<dbReference type="Pfam" id="PF01451">
    <property type="entry name" value="LMWPc"/>
    <property type="match status" value="1"/>
</dbReference>
<organism evidence="7 8">
    <name type="scientific">Billgrantia campisalis</name>
    <dbReference type="NCBI Taxonomy" id="74661"/>
    <lineage>
        <taxon>Bacteria</taxon>
        <taxon>Pseudomonadati</taxon>
        <taxon>Pseudomonadota</taxon>
        <taxon>Gammaproteobacteria</taxon>
        <taxon>Oceanospirillales</taxon>
        <taxon>Halomonadaceae</taxon>
        <taxon>Billgrantia</taxon>
    </lineage>
</organism>
<dbReference type="InterPro" id="IPR036196">
    <property type="entry name" value="Ptyr_pPase_sf"/>
</dbReference>
<keyword evidence="4" id="KW-0904">Protein phosphatase</keyword>
<dbReference type="EMBL" id="JABFUC010000001">
    <property type="protein sequence ID" value="MCG6656354.1"/>
    <property type="molecule type" value="Genomic_DNA"/>
</dbReference>
<dbReference type="Gene3D" id="3.40.50.2300">
    <property type="match status" value="1"/>
</dbReference>
<dbReference type="PANTHER" id="PTHR11717">
    <property type="entry name" value="LOW MOLECULAR WEIGHT PROTEIN TYROSINE PHOSPHATASE"/>
    <property type="match status" value="1"/>
</dbReference>
<evidence type="ECO:0000256" key="5">
    <source>
        <dbReference type="ARBA" id="ARBA00051722"/>
    </source>
</evidence>
<evidence type="ECO:0000256" key="1">
    <source>
        <dbReference type="ARBA" id="ARBA00011063"/>
    </source>
</evidence>
<dbReference type="SUPFAM" id="SSF52788">
    <property type="entry name" value="Phosphotyrosine protein phosphatases I"/>
    <property type="match status" value="1"/>
</dbReference>
<evidence type="ECO:0000313" key="8">
    <source>
        <dbReference type="Proteomes" id="UP000814385"/>
    </source>
</evidence>
<name>A0ABS9P4L5_9GAMM</name>
<comment type="caution">
    <text evidence="7">The sequence shown here is derived from an EMBL/GenBank/DDBJ whole genome shotgun (WGS) entry which is preliminary data.</text>
</comment>